<evidence type="ECO:0000256" key="7">
    <source>
        <dbReference type="ARBA" id="ARBA00022989"/>
    </source>
</evidence>
<dbReference type="InterPro" id="IPR000515">
    <property type="entry name" value="MetI-like"/>
</dbReference>
<dbReference type="PANTHER" id="PTHR43470">
    <property type="entry name" value="PHOSPHATE TRANSPORT SYSTEM PERMEASE PROTEIN PSTA-RELATED"/>
    <property type="match status" value="1"/>
</dbReference>
<dbReference type="EMBL" id="WUWG01000008">
    <property type="protein sequence ID" value="MXU66870.1"/>
    <property type="molecule type" value="Genomic_DNA"/>
</dbReference>
<protein>
    <recommendedName>
        <fullName evidence="3 9">Phosphate transport system permease protein PstA</fullName>
    </recommendedName>
</protein>
<dbReference type="GO" id="GO:0035435">
    <property type="term" value="P:phosphate ion transmembrane transport"/>
    <property type="evidence" value="ECO:0007669"/>
    <property type="project" value="InterPro"/>
</dbReference>
<keyword evidence="4" id="KW-0813">Transport</keyword>
<dbReference type="Gene3D" id="1.10.3720.10">
    <property type="entry name" value="MetI-like"/>
    <property type="match status" value="1"/>
</dbReference>
<gene>
    <name evidence="11" type="primary">pstA</name>
    <name evidence="11" type="ORF">GSH16_15575</name>
</gene>
<evidence type="ECO:0000313" key="11">
    <source>
        <dbReference type="EMBL" id="MXU66870.1"/>
    </source>
</evidence>
<feature type="domain" description="ABC transmembrane type-1" evidence="10">
    <location>
        <begin position="377"/>
        <end position="583"/>
    </location>
</feature>
<dbReference type="AlphaFoldDB" id="A0A6B0TQC0"/>
<dbReference type="Proteomes" id="UP000436016">
    <property type="component" value="Unassembled WGS sequence"/>
</dbReference>
<comment type="subcellular location">
    <subcellularLocation>
        <location evidence="9">Cell inner membrane</location>
        <topology evidence="9">Multi-pass membrane protein</topology>
    </subcellularLocation>
    <subcellularLocation>
        <location evidence="1">Cell membrane</location>
        <topology evidence="1">Multi-pass membrane protein</topology>
    </subcellularLocation>
</comment>
<evidence type="ECO:0000256" key="6">
    <source>
        <dbReference type="ARBA" id="ARBA00022692"/>
    </source>
</evidence>
<comment type="caution">
    <text evidence="11">The sequence shown here is derived from an EMBL/GenBank/DDBJ whole genome shotgun (WGS) entry which is preliminary data.</text>
</comment>
<reference evidence="11 12" key="1">
    <citation type="submission" date="2019-12" db="EMBL/GenBank/DDBJ databases">
        <title>Strain KN286 was isolated from seawater, which was collected from Caroline Seamount in the tropical western Pacific.</title>
        <authorList>
            <person name="Wang Q."/>
        </authorList>
    </citation>
    <scope>NUCLEOTIDE SEQUENCE [LARGE SCALE GENOMIC DNA]</scope>
    <source>
        <strain evidence="11 12">KN286</strain>
    </source>
</reference>
<keyword evidence="8 9" id="KW-0472">Membrane</keyword>
<evidence type="ECO:0000256" key="4">
    <source>
        <dbReference type="ARBA" id="ARBA00022448"/>
    </source>
</evidence>
<feature type="transmembrane region" description="Helical" evidence="9">
    <location>
        <begin position="567"/>
        <end position="587"/>
    </location>
</feature>
<dbReference type="SUPFAM" id="SSF161098">
    <property type="entry name" value="MetI-like"/>
    <property type="match status" value="1"/>
</dbReference>
<evidence type="ECO:0000256" key="5">
    <source>
        <dbReference type="ARBA" id="ARBA00022475"/>
    </source>
</evidence>
<feature type="transmembrane region" description="Helical" evidence="9">
    <location>
        <begin position="30"/>
        <end position="53"/>
    </location>
</feature>
<comment type="similarity">
    <text evidence="2 9">Belongs to the binding-protein-dependent transport system permease family. CysTW subfamily.</text>
</comment>
<dbReference type="PANTHER" id="PTHR43470:SF5">
    <property type="entry name" value="PHOSPHATE TRANSPORT SYSTEM PERMEASE PROTEIN PSTA"/>
    <property type="match status" value="1"/>
</dbReference>
<keyword evidence="12" id="KW-1185">Reference proteome</keyword>
<evidence type="ECO:0000313" key="12">
    <source>
        <dbReference type="Proteomes" id="UP000436016"/>
    </source>
</evidence>
<feature type="transmembrane region" description="Helical" evidence="9">
    <location>
        <begin position="422"/>
        <end position="444"/>
    </location>
</feature>
<evidence type="ECO:0000256" key="8">
    <source>
        <dbReference type="ARBA" id="ARBA00023136"/>
    </source>
</evidence>
<keyword evidence="7 9" id="KW-1133">Transmembrane helix</keyword>
<evidence type="ECO:0000256" key="2">
    <source>
        <dbReference type="ARBA" id="ARBA00007069"/>
    </source>
</evidence>
<dbReference type="CDD" id="cd06261">
    <property type="entry name" value="TM_PBP2"/>
    <property type="match status" value="1"/>
</dbReference>
<dbReference type="RefSeq" id="WP_160856536.1">
    <property type="nucleotide sequence ID" value="NZ_WUWG01000008.1"/>
</dbReference>
<dbReference type="PROSITE" id="PS50928">
    <property type="entry name" value="ABC_TM1"/>
    <property type="match status" value="1"/>
</dbReference>
<dbReference type="GO" id="GO:0005886">
    <property type="term" value="C:plasma membrane"/>
    <property type="evidence" value="ECO:0007669"/>
    <property type="project" value="UniProtKB-SubCell"/>
</dbReference>
<evidence type="ECO:0000256" key="3">
    <source>
        <dbReference type="ARBA" id="ARBA00016864"/>
    </source>
</evidence>
<accession>A0A6B0TQC0</accession>
<evidence type="ECO:0000256" key="9">
    <source>
        <dbReference type="RuleBase" id="RU363043"/>
    </source>
</evidence>
<keyword evidence="5 9" id="KW-1003">Cell membrane</keyword>
<sequence>MVDMTALSDLHGSDRAAKRMKKRKAAEVRLKAYGLLAIFLAGLALVALLWSVIIKASYALTEHALTIETVLDAAEIDPEGTGDPKEIGRANFDGLVKDVLKARFPEASSRTDRRQLYDIVSSGAQFELRETVMDDPALVGQTIAFPYLASDIADLYLKGIYGRMVPTAHAGTLTVTPVDDGDLLDIRSDTPDFAGAMERVLDNMRTEADRLRRQAALQDNGVRAFEDRLTRVEDPERRAELEAQVAARSAERDRLLAEAEALDARAADGGSEEELTNADPSVLLRLAGGWAKMVTLSPNGGQAEVIMALEDGTRFAPEAWELRIFDVPELARKVSDKQAVWIEVLREDGSVASNFNSRFFTDSDSREPELAGLWGAIVGSFWTMLVTFCLAFPIGVGAAIYLEEFAPKNRLTDFVEVNINNLAAVPSIVFGLLGLAVFIGFFGVPRSSPLVGGIVLALMTLPTVIIASRAAIRAVPPSIRDAALGLGASKLQTSTHHVFPLAMPGILTGTIIGMAQALGETAPLIMIGMVAFIVDVPGGITESATVLPVQVFRWADFPERAFEARTSLAICVLLLFLVIMNALAVFLRKRFERRW</sequence>
<feature type="transmembrane region" description="Helical" evidence="9">
    <location>
        <begin position="450"/>
        <end position="472"/>
    </location>
</feature>
<name>A0A6B0TQC0_9RHOB</name>
<dbReference type="Pfam" id="PF11812">
    <property type="entry name" value="DUF3333"/>
    <property type="match status" value="1"/>
</dbReference>
<proteinExistence type="inferred from homology"/>
<dbReference type="InterPro" id="IPR035906">
    <property type="entry name" value="MetI-like_sf"/>
</dbReference>
<dbReference type="GO" id="GO:0005315">
    <property type="term" value="F:phosphate transmembrane transporter activity"/>
    <property type="evidence" value="ECO:0007669"/>
    <property type="project" value="InterPro"/>
</dbReference>
<organism evidence="11 12">
    <name type="scientific">Oceanomicrobium pacificus</name>
    <dbReference type="NCBI Taxonomy" id="2692916"/>
    <lineage>
        <taxon>Bacteria</taxon>
        <taxon>Pseudomonadati</taxon>
        <taxon>Pseudomonadota</taxon>
        <taxon>Alphaproteobacteria</taxon>
        <taxon>Rhodobacterales</taxon>
        <taxon>Paracoccaceae</taxon>
        <taxon>Oceanomicrobium</taxon>
    </lineage>
</organism>
<evidence type="ECO:0000256" key="1">
    <source>
        <dbReference type="ARBA" id="ARBA00004651"/>
    </source>
</evidence>
<comment type="caution">
    <text evidence="9">Lacks conserved residue(s) required for the propagation of feature annotation.</text>
</comment>
<dbReference type="NCBIfam" id="TIGR00974">
    <property type="entry name" value="3a0107s02c"/>
    <property type="match status" value="1"/>
</dbReference>
<keyword evidence="6 9" id="KW-0812">Transmembrane</keyword>
<dbReference type="Pfam" id="PF00528">
    <property type="entry name" value="BPD_transp_1"/>
    <property type="match status" value="1"/>
</dbReference>
<feature type="transmembrane region" description="Helical" evidence="9">
    <location>
        <begin position="373"/>
        <end position="402"/>
    </location>
</feature>
<evidence type="ECO:0000259" key="10">
    <source>
        <dbReference type="PROSITE" id="PS50928"/>
    </source>
</evidence>
<dbReference type="InterPro" id="IPR024573">
    <property type="entry name" value="DUF3333"/>
</dbReference>
<dbReference type="InterPro" id="IPR005672">
    <property type="entry name" value="Phosphate_PstA"/>
</dbReference>